<protein>
    <submittedName>
        <fullName evidence="1">Uncharacterized protein</fullName>
    </submittedName>
</protein>
<reference evidence="2" key="1">
    <citation type="submission" date="2017-02" db="EMBL/GenBank/DDBJ databases">
        <authorList>
            <person name="Daims H."/>
        </authorList>
    </citation>
    <scope>NUCLEOTIDE SEQUENCE [LARGE SCALE GENOMIC DNA]</scope>
</reference>
<accession>A0A1R4H5Q7</accession>
<dbReference type="AlphaFoldDB" id="A0A1R4H5Q7"/>
<evidence type="ECO:0000313" key="2">
    <source>
        <dbReference type="Proteomes" id="UP000195442"/>
    </source>
</evidence>
<gene>
    <name evidence="1" type="ORF">CRENPOLYSF2_2280005</name>
</gene>
<organism evidence="1 2">
    <name type="scientific">Crenothrix polyspora</name>
    <dbReference type="NCBI Taxonomy" id="360316"/>
    <lineage>
        <taxon>Bacteria</taxon>
        <taxon>Pseudomonadati</taxon>
        <taxon>Pseudomonadota</taxon>
        <taxon>Gammaproteobacteria</taxon>
        <taxon>Methylococcales</taxon>
        <taxon>Crenotrichaceae</taxon>
        <taxon>Crenothrix</taxon>
    </lineage>
</organism>
<dbReference type="Proteomes" id="UP000195442">
    <property type="component" value="Unassembled WGS sequence"/>
</dbReference>
<keyword evidence="2" id="KW-1185">Reference proteome</keyword>
<dbReference type="EMBL" id="FUKJ01000144">
    <property type="protein sequence ID" value="SJM91507.1"/>
    <property type="molecule type" value="Genomic_DNA"/>
</dbReference>
<proteinExistence type="predicted"/>
<name>A0A1R4H5Q7_9GAMM</name>
<sequence>MSHIHIYSGFVGSFQNTILEAVLNATSPNSKIGLIDTRHQLAPKPLKTKAFKPLSCIKANFLLILSIVTVLFEPLPKTT</sequence>
<evidence type="ECO:0000313" key="1">
    <source>
        <dbReference type="EMBL" id="SJM91507.1"/>
    </source>
</evidence>